<dbReference type="InterPro" id="IPR044868">
    <property type="entry name" value="Rpn13/ADRM1_Pru"/>
</dbReference>
<feature type="domain" description="DEUBAD" evidence="7">
    <location>
        <begin position="188"/>
        <end position="296"/>
    </location>
</feature>
<feature type="domain" description="Pru" evidence="8">
    <location>
        <begin position="1"/>
        <end position="115"/>
    </location>
</feature>
<keyword evidence="10" id="KW-1185">Reference proteome</keyword>
<dbReference type="OrthoDB" id="340431at2759"/>
<evidence type="ECO:0000313" key="9">
    <source>
        <dbReference type="EMBL" id="KZT12121.1"/>
    </source>
</evidence>
<proteinExistence type="predicted"/>
<dbReference type="Pfam" id="PF16550">
    <property type="entry name" value="RPN13_C"/>
    <property type="match status" value="1"/>
</dbReference>
<keyword evidence="4" id="KW-0647">Proteasome</keyword>
<dbReference type="STRING" id="1314785.A0A165HSB9"/>
<dbReference type="Gene3D" id="2.30.29.70">
    <property type="entry name" value="Proteasomal ubiquitin receptor Rpn13/ADRM1"/>
    <property type="match status" value="1"/>
</dbReference>
<dbReference type="GO" id="GO:0008541">
    <property type="term" value="C:proteasome regulatory particle, lid subcomplex"/>
    <property type="evidence" value="ECO:0007669"/>
    <property type="project" value="TreeGrafter"/>
</dbReference>
<dbReference type="PROSITE" id="PS51917">
    <property type="entry name" value="PRU"/>
    <property type="match status" value="1"/>
</dbReference>
<reference evidence="9 10" key="1">
    <citation type="journal article" date="2016" name="Mol. Biol. Evol.">
        <title>Comparative Genomics of Early-Diverging Mushroom-Forming Fungi Provides Insights into the Origins of Lignocellulose Decay Capabilities.</title>
        <authorList>
            <person name="Nagy L.G."/>
            <person name="Riley R."/>
            <person name="Tritt A."/>
            <person name="Adam C."/>
            <person name="Daum C."/>
            <person name="Floudas D."/>
            <person name="Sun H."/>
            <person name="Yadav J.S."/>
            <person name="Pangilinan J."/>
            <person name="Larsson K.H."/>
            <person name="Matsuura K."/>
            <person name="Barry K."/>
            <person name="Labutti K."/>
            <person name="Kuo R."/>
            <person name="Ohm R.A."/>
            <person name="Bhattacharya S.S."/>
            <person name="Shirouzu T."/>
            <person name="Yoshinaga Y."/>
            <person name="Martin F.M."/>
            <person name="Grigoriev I.V."/>
            <person name="Hibbett D.S."/>
        </authorList>
    </citation>
    <scope>NUCLEOTIDE SEQUENCE [LARGE SCALE GENOMIC DNA]</scope>
    <source>
        <strain evidence="9 10">93-53</strain>
    </source>
</reference>
<dbReference type="InParanoid" id="A0A165HSB9"/>
<organism evidence="9 10">
    <name type="scientific">Laetiporus sulphureus 93-53</name>
    <dbReference type="NCBI Taxonomy" id="1314785"/>
    <lineage>
        <taxon>Eukaryota</taxon>
        <taxon>Fungi</taxon>
        <taxon>Dikarya</taxon>
        <taxon>Basidiomycota</taxon>
        <taxon>Agaricomycotina</taxon>
        <taxon>Agaricomycetes</taxon>
        <taxon>Polyporales</taxon>
        <taxon>Laetiporus</taxon>
    </lineage>
</organism>
<dbReference type="InterPro" id="IPR032368">
    <property type="entry name" value="RPN13_DEUBAD"/>
</dbReference>
<dbReference type="EMBL" id="KV427606">
    <property type="protein sequence ID" value="KZT12121.1"/>
    <property type="molecule type" value="Genomic_DNA"/>
</dbReference>
<dbReference type="FunCoup" id="A0A165HSB9">
    <property type="interactions" value="103"/>
</dbReference>
<dbReference type="GO" id="GO:0005737">
    <property type="term" value="C:cytoplasm"/>
    <property type="evidence" value="ECO:0007669"/>
    <property type="project" value="UniProtKB-SubCell"/>
</dbReference>
<feature type="compositionally biased region" description="Low complexity" evidence="6">
    <location>
        <begin position="132"/>
        <end position="168"/>
    </location>
</feature>
<comment type="subcellular location">
    <subcellularLocation>
        <location evidence="2">Cytoplasm</location>
    </subcellularLocation>
    <subcellularLocation>
        <location evidence="1">Nucleus</location>
    </subcellularLocation>
</comment>
<evidence type="ECO:0000256" key="6">
    <source>
        <dbReference type="SAM" id="MobiDB-lite"/>
    </source>
</evidence>
<keyword evidence="3" id="KW-0963">Cytoplasm</keyword>
<dbReference type="PANTHER" id="PTHR12225">
    <property type="entry name" value="ADHESION REGULATING MOLECULE 1 110 KDA CELL MEMBRANE GLYCOPROTEIN"/>
    <property type="match status" value="1"/>
</dbReference>
<dbReference type="GeneID" id="63828939"/>
<dbReference type="CDD" id="cd13314">
    <property type="entry name" value="PH_Rpn13"/>
    <property type="match status" value="1"/>
</dbReference>
<evidence type="ECO:0000259" key="7">
    <source>
        <dbReference type="PROSITE" id="PS51916"/>
    </source>
</evidence>
<dbReference type="FunFam" id="2.30.29.70:FF:000001">
    <property type="entry name" value="Proteasomal ubiquitin receptor ADRM1"/>
    <property type="match status" value="1"/>
</dbReference>
<dbReference type="GO" id="GO:0061133">
    <property type="term" value="F:endopeptidase activator activity"/>
    <property type="evidence" value="ECO:0007669"/>
    <property type="project" value="TreeGrafter"/>
</dbReference>
<dbReference type="GO" id="GO:0005634">
    <property type="term" value="C:nucleus"/>
    <property type="evidence" value="ECO:0007669"/>
    <property type="project" value="UniProtKB-SubCell"/>
</dbReference>
<evidence type="ECO:0000256" key="1">
    <source>
        <dbReference type="ARBA" id="ARBA00004123"/>
    </source>
</evidence>
<dbReference type="InterPro" id="IPR038633">
    <property type="entry name" value="Rpn13/ADRM1_Pru_sf"/>
</dbReference>
<dbReference type="AlphaFoldDB" id="A0A165HSB9"/>
<name>A0A165HSB9_9APHY</name>
<protein>
    <submittedName>
        <fullName evidence="9">Adhesion regulating molecule</fullName>
    </submittedName>
</protein>
<gene>
    <name evidence="9" type="ORF">LAESUDRAFT_754628</name>
</gene>
<evidence type="ECO:0000256" key="2">
    <source>
        <dbReference type="ARBA" id="ARBA00004496"/>
    </source>
</evidence>
<sequence>MTEPRIAFKAGRCFRREGTNFVDVDPTKGAIILQNGEDGLLHFIWKNRSTNTVEEDLILFPMDATFVKVEQSAWGRTYVLKFSSSNQRHFFWMQDADPSRDVEFVSNVNRLLTDPQTVPIWFAPGYNPGEDAQVSSSSAPTVATPAEADLSQAGPSSQSSGSSNPYNATPEQLAQMQQILASLATPGTQTMEPELSLTDILTPANLMPLFHSHPELVQSLYPHLPPDLPSPPSEEALHRIISSPQFRAALRNFDQALRTGLLGGLVRGLGLPEEAGTGIQAFLRAIKEQAQSQSGGGDDTDRMDTAE</sequence>
<evidence type="ECO:0000259" key="8">
    <source>
        <dbReference type="PROSITE" id="PS51917"/>
    </source>
</evidence>
<keyword evidence="5" id="KW-0539">Nucleus</keyword>
<dbReference type="Pfam" id="PF04683">
    <property type="entry name" value="Rpn13_ADRM1_Pru"/>
    <property type="match status" value="1"/>
</dbReference>
<accession>A0A165HSB9</accession>
<evidence type="ECO:0000313" key="10">
    <source>
        <dbReference type="Proteomes" id="UP000076871"/>
    </source>
</evidence>
<dbReference type="PROSITE" id="PS51916">
    <property type="entry name" value="DEUBAD"/>
    <property type="match status" value="1"/>
</dbReference>
<dbReference type="PANTHER" id="PTHR12225:SF0">
    <property type="entry name" value="PROTEASOMAL UBIQUITIN RECEPTOR ADRM1"/>
    <property type="match status" value="1"/>
</dbReference>
<dbReference type="GO" id="GO:0070628">
    <property type="term" value="F:proteasome binding"/>
    <property type="evidence" value="ECO:0007669"/>
    <property type="project" value="TreeGrafter"/>
</dbReference>
<evidence type="ECO:0000256" key="3">
    <source>
        <dbReference type="ARBA" id="ARBA00022490"/>
    </source>
</evidence>
<evidence type="ECO:0000256" key="5">
    <source>
        <dbReference type="ARBA" id="ARBA00023242"/>
    </source>
</evidence>
<dbReference type="Proteomes" id="UP000076871">
    <property type="component" value="Unassembled WGS sequence"/>
</dbReference>
<evidence type="ECO:0000256" key="4">
    <source>
        <dbReference type="ARBA" id="ARBA00022942"/>
    </source>
</evidence>
<feature type="region of interest" description="Disordered" evidence="6">
    <location>
        <begin position="131"/>
        <end position="168"/>
    </location>
</feature>
<dbReference type="Gene3D" id="1.10.2020.20">
    <property type="match status" value="1"/>
</dbReference>
<dbReference type="InterPro" id="IPR038108">
    <property type="entry name" value="RPN13_DEUBAD_sf"/>
</dbReference>
<dbReference type="InterPro" id="IPR006773">
    <property type="entry name" value="Rpn13/ADRM1"/>
</dbReference>
<dbReference type="RefSeq" id="XP_040769769.1">
    <property type="nucleotide sequence ID" value="XM_040911911.1"/>
</dbReference>
<dbReference type="InterPro" id="IPR044867">
    <property type="entry name" value="DEUBAD_dom"/>
</dbReference>